<dbReference type="AlphaFoldDB" id="V6LGC1"/>
<accession>V6LGC1</accession>
<reference evidence="1 2" key="1">
    <citation type="journal article" date="2014" name="PLoS Genet.">
        <title>The Genome of Spironucleus salmonicida Highlights a Fish Pathogen Adapted to Fluctuating Environments.</title>
        <authorList>
            <person name="Xu F."/>
            <person name="Jerlstrom-Hultqvist J."/>
            <person name="Einarsson E."/>
            <person name="Astvaldsson A."/>
            <person name="Svard S.G."/>
            <person name="Andersson J.O."/>
        </authorList>
    </citation>
    <scope>NUCLEOTIDE SEQUENCE</scope>
    <source>
        <strain evidence="2">ATCC 50377</strain>
    </source>
</reference>
<evidence type="ECO:0000313" key="1">
    <source>
        <dbReference type="EMBL" id="EST43343.1"/>
    </source>
</evidence>
<evidence type="ECO:0000313" key="3">
    <source>
        <dbReference type="Proteomes" id="UP000018208"/>
    </source>
</evidence>
<proteinExistence type="predicted"/>
<name>V6LGC1_9EUKA</name>
<organism evidence="1">
    <name type="scientific">Spironucleus salmonicida</name>
    <dbReference type="NCBI Taxonomy" id="348837"/>
    <lineage>
        <taxon>Eukaryota</taxon>
        <taxon>Metamonada</taxon>
        <taxon>Diplomonadida</taxon>
        <taxon>Hexamitidae</taxon>
        <taxon>Hexamitinae</taxon>
        <taxon>Spironucleus</taxon>
    </lineage>
</organism>
<dbReference type="EMBL" id="KI546139">
    <property type="protein sequence ID" value="EST43343.1"/>
    <property type="molecule type" value="Genomic_DNA"/>
</dbReference>
<protein>
    <submittedName>
        <fullName evidence="1">Uncharacterized protein</fullName>
    </submittedName>
</protein>
<reference evidence="2" key="2">
    <citation type="submission" date="2020-12" db="EMBL/GenBank/DDBJ databases">
        <title>New Spironucleus salmonicida genome in near-complete chromosomes.</title>
        <authorList>
            <person name="Xu F."/>
            <person name="Kurt Z."/>
            <person name="Jimenez-Gonzalez A."/>
            <person name="Astvaldsson A."/>
            <person name="Andersson J.O."/>
            <person name="Svard S.G."/>
        </authorList>
    </citation>
    <scope>NUCLEOTIDE SEQUENCE</scope>
    <source>
        <strain evidence="2">ATCC 50377</strain>
    </source>
</reference>
<dbReference type="Proteomes" id="UP000018208">
    <property type="component" value="Unassembled WGS sequence"/>
</dbReference>
<dbReference type="VEuPathDB" id="GiardiaDB:SS50377_27355"/>
<evidence type="ECO:0000313" key="2">
    <source>
        <dbReference type="EMBL" id="KAH0571060.1"/>
    </source>
</evidence>
<sequence length="76" mass="8599">MMFIKKSSSAYLIPPKSPSSTKLLTLVPSATMNKVVGRQIDEKLESLYQLSTDEESCLHDDNTRLFPGFKFMNTLK</sequence>
<gene>
    <name evidence="1" type="ORF">SS50377_17021</name>
    <name evidence="2" type="ORF">SS50377_27355</name>
</gene>
<dbReference type="EMBL" id="AUWU02000007">
    <property type="protein sequence ID" value="KAH0571060.1"/>
    <property type="molecule type" value="Genomic_DNA"/>
</dbReference>
<keyword evidence="3" id="KW-1185">Reference proteome</keyword>